<evidence type="ECO:0000313" key="2">
    <source>
        <dbReference type="Proteomes" id="UP000028999"/>
    </source>
</evidence>
<reference evidence="1 2" key="1">
    <citation type="journal article" date="2014" name="Science">
        <title>Plant genetics. Early allopolyploid evolution in the post-Neolithic Brassica napus oilseed genome.</title>
        <authorList>
            <person name="Chalhoub B."/>
            <person name="Denoeud F."/>
            <person name="Liu S."/>
            <person name="Parkin I.A."/>
            <person name="Tang H."/>
            <person name="Wang X."/>
            <person name="Chiquet J."/>
            <person name="Belcram H."/>
            <person name="Tong C."/>
            <person name="Samans B."/>
            <person name="Correa M."/>
            <person name="Da Silva C."/>
            <person name="Just J."/>
            <person name="Falentin C."/>
            <person name="Koh C.S."/>
            <person name="Le Clainche I."/>
            <person name="Bernard M."/>
            <person name="Bento P."/>
            <person name="Noel B."/>
            <person name="Labadie K."/>
            <person name="Alberti A."/>
            <person name="Charles M."/>
            <person name="Arnaud D."/>
            <person name="Guo H."/>
            <person name="Daviaud C."/>
            <person name="Alamery S."/>
            <person name="Jabbari K."/>
            <person name="Zhao M."/>
            <person name="Edger P.P."/>
            <person name="Chelaifa H."/>
            <person name="Tack D."/>
            <person name="Lassalle G."/>
            <person name="Mestiri I."/>
            <person name="Schnel N."/>
            <person name="Le Paslier M.C."/>
            <person name="Fan G."/>
            <person name="Renault V."/>
            <person name="Bayer P.E."/>
            <person name="Golicz A.A."/>
            <person name="Manoli S."/>
            <person name="Lee T.H."/>
            <person name="Thi V.H."/>
            <person name="Chalabi S."/>
            <person name="Hu Q."/>
            <person name="Fan C."/>
            <person name="Tollenaere R."/>
            <person name="Lu Y."/>
            <person name="Battail C."/>
            <person name="Shen J."/>
            <person name="Sidebottom C.H."/>
            <person name="Wang X."/>
            <person name="Canaguier A."/>
            <person name="Chauveau A."/>
            <person name="Berard A."/>
            <person name="Deniot G."/>
            <person name="Guan M."/>
            <person name="Liu Z."/>
            <person name="Sun F."/>
            <person name="Lim Y.P."/>
            <person name="Lyons E."/>
            <person name="Town C.D."/>
            <person name="Bancroft I."/>
            <person name="Wang X."/>
            <person name="Meng J."/>
            <person name="Ma J."/>
            <person name="Pires J.C."/>
            <person name="King G.J."/>
            <person name="Brunel D."/>
            <person name="Delourme R."/>
            <person name="Renard M."/>
            <person name="Aury J.M."/>
            <person name="Adams K.L."/>
            <person name="Batley J."/>
            <person name="Snowdon R.J."/>
            <person name="Tost J."/>
            <person name="Edwards D."/>
            <person name="Zhou Y."/>
            <person name="Hua W."/>
            <person name="Sharpe A.G."/>
            <person name="Paterson A.H."/>
            <person name="Guan C."/>
            <person name="Wincker P."/>
        </authorList>
    </citation>
    <scope>NUCLEOTIDE SEQUENCE [LARGE SCALE GENOMIC DNA]</scope>
    <source>
        <strain evidence="2">cv. Darmor-bzh</strain>
    </source>
</reference>
<accession>A0A078IYW6</accession>
<name>A0A078IYW6_BRANA</name>
<organism evidence="1 2">
    <name type="scientific">Brassica napus</name>
    <name type="common">Rape</name>
    <dbReference type="NCBI Taxonomy" id="3708"/>
    <lineage>
        <taxon>Eukaryota</taxon>
        <taxon>Viridiplantae</taxon>
        <taxon>Streptophyta</taxon>
        <taxon>Embryophyta</taxon>
        <taxon>Tracheophyta</taxon>
        <taxon>Spermatophyta</taxon>
        <taxon>Magnoliopsida</taxon>
        <taxon>eudicotyledons</taxon>
        <taxon>Gunneridae</taxon>
        <taxon>Pentapetalae</taxon>
        <taxon>rosids</taxon>
        <taxon>malvids</taxon>
        <taxon>Brassicales</taxon>
        <taxon>Brassicaceae</taxon>
        <taxon>Brassiceae</taxon>
        <taxon>Brassica</taxon>
    </lineage>
</organism>
<dbReference type="Proteomes" id="UP000028999">
    <property type="component" value="Unassembled WGS sequence"/>
</dbReference>
<dbReference type="EMBL" id="LK033417">
    <property type="protein sequence ID" value="CDY55643.1"/>
    <property type="molecule type" value="Genomic_DNA"/>
</dbReference>
<dbReference type="PaxDb" id="3708-A0A078IYW6"/>
<gene>
    <name evidence="1" type="primary">BnaA03g58340D</name>
    <name evidence="1" type="ORF">GSBRNA2T00017157001</name>
</gene>
<proteinExistence type="predicted"/>
<protein>
    <submittedName>
        <fullName evidence="1">BnaA03g58340D protein</fullName>
    </submittedName>
</protein>
<dbReference type="AlphaFoldDB" id="A0A078IYW6"/>
<evidence type="ECO:0000313" key="1">
    <source>
        <dbReference type="EMBL" id="CDY55643.1"/>
    </source>
</evidence>
<dbReference type="Gramene" id="CDY55643">
    <property type="protein sequence ID" value="CDY55643"/>
    <property type="gene ID" value="GSBRNA2T00017157001"/>
</dbReference>
<sequence>MKCVNRRDFETDLEVHRSEICF</sequence>
<keyword evidence="2" id="KW-1185">Reference proteome</keyword>